<name>A0ABU0A063_9BACI</name>
<evidence type="ECO:0000313" key="4">
    <source>
        <dbReference type="EMBL" id="MDQ0256879.1"/>
    </source>
</evidence>
<comment type="caution">
    <text evidence="4">The sequence shown here is derived from an EMBL/GenBank/DDBJ whole genome shotgun (WGS) entry which is preliminary data.</text>
</comment>
<reference evidence="4 5" key="1">
    <citation type="submission" date="2023-07" db="EMBL/GenBank/DDBJ databases">
        <title>Genomic Encyclopedia of Type Strains, Phase IV (KMG-IV): sequencing the most valuable type-strain genomes for metagenomic binning, comparative biology and taxonomic classification.</title>
        <authorList>
            <person name="Goeker M."/>
        </authorList>
    </citation>
    <scope>NUCLEOTIDE SEQUENCE [LARGE SCALE GENOMIC DNA]</scope>
    <source>
        <strain evidence="4 5">DSM 9768</strain>
    </source>
</reference>
<feature type="domain" description="DUF1731" evidence="3">
    <location>
        <begin position="252"/>
        <end position="298"/>
    </location>
</feature>
<accession>A0ABU0A063</accession>
<dbReference type="Pfam" id="PF08338">
    <property type="entry name" value="DUF1731"/>
    <property type="match status" value="1"/>
</dbReference>
<keyword evidence="5" id="KW-1185">Reference proteome</keyword>
<dbReference type="InterPro" id="IPR001509">
    <property type="entry name" value="Epimerase_deHydtase"/>
</dbReference>
<proteinExistence type="inferred from homology"/>
<dbReference type="InterPro" id="IPR013549">
    <property type="entry name" value="DUF1731"/>
</dbReference>
<dbReference type="NCBIfam" id="TIGR01777">
    <property type="entry name" value="yfcH"/>
    <property type="match status" value="1"/>
</dbReference>
<dbReference type="SUPFAM" id="SSF51735">
    <property type="entry name" value="NAD(P)-binding Rossmann-fold domains"/>
    <property type="match status" value="1"/>
</dbReference>
<feature type="domain" description="NAD-dependent epimerase/dehydratase" evidence="2">
    <location>
        <begin position="4"/>
        <end position="131"/>
    </location>
</feature>
<dbReference type="PANTHER" id="PTHR11092:SF0">
    <property type="entry name" value="EPIMERASE FAMILY PROTEIN SDR39U1"/>
    <property type="match status" value="1"/>
</dbReference>
<evidence type="ECO:0000259" key="2">
    <source>
        <dbReference type="Pfam" id="PF01370"/>
    </source>
</evidence>
<dbReference type="InterPro" id="IPR036291">
    <property type="entry name" value="NAD(P)-bd_dom_sf"/>
</dbReference>
<dbReference type="PANTHER" id="PTHR11092">
    <property type="entry name" value="SUGAR NUCLEOTIDE EPIMERASE RELATED"/>
    <property type="match status" value="1"/>
</dbReference>
<sequence>MKVAIAGGSGFIGRAITKKLVEEGNDVYILTRNASNREKETGVTYVEWLREGAKPEEKLEDVDAFVNLAGENLNSGRWTSSKKEIILQSRVEATKEVVRIIHSMNKKPEVLINGSAIGVYGTSTNEFFSESSTSMGNDFLGNVVKKWEEEASGAKDQVRVVFARFGMVLDSNEGALKKMLLPFRLFMGGNLGSGKQWMSWIHINDVVRAILFCIKNKDMEGPVNMTAPNPVRMQEFGKTLASALHRPYWAPVPGFLLKIVLGEMSILVVEGQHVVPKVLMDNGFTFQFLELQPALDNLLEK</sequence>
<dbReference type="EMBL" id="JAUSUG010000020">
    <property type="protein sequence ID" value="MDQ0256879.1"/>
    <property type="molecule type" value="Genomic_DNA"/>
</dbReference>
<dbReference type="Proteomes" id="UP001230005">
    <property type="component" value="Unassembled WGS sequence"/>
</dbReference>
<organism evidence="4 5">
    <name type="scientific">Evansella vedderi</name>
    <dbReference type="NCBI Taxonomy" id="38282"/>
    <lineage>
        <taxon>Bacteria</taxon>
        <taxon>Bacillati</taxon>
        <taxon>Bacillota</taxon>
        <taxon>Bacilli</taxon>
        <taxon>Bacillales</taxon>
        <taxon>Bacillaceae</taxon>
        <taxon>Evansella</taxon>
    </lineage>
</organism>
<protein>
    <submittedName>
        <fullName evidence="4">Uncharacterized protein (TIGR01777 family)</fullName>
    </submittedName>
</protein>
<feature type="domain" description="NAD-dependent epimerase/dehydratase" evidence="2">
    <location>
        <begin position="191"/>
        <end position="218"/>
    </location>
</feature>
<comment type="similarity">
    <text evidence="1">Belongs to the NAD(P)-dependent epimerase/dehydratase family. SDR39U1 subfamily.</text>
</comment>
<evidence type="ECO:0000259" key="3">
    <source>
        <dbReference type="Pfam" id="PF08338"/>
    </source>
</evidence>
<gene>
    <name evidence="4" type="ORF">J2S74_004301</name>
</gene>
<evidence type="ECO:0000256" key="1">
    <source>
        <dbReference type="ARBA" id="ARBA00009353"/>
    </source>
</evidence>
<dbReference type="Pfam" id="PF01370">
    <property type="entry name" value="Epimerase"/>
    <property type="match status" value="2"/>
</dbReference>
<dbReference type="InterPro" id="IPR010099">
    <property type="entry name" value="SDR39U1"/>
</dbReference>
<dbReference type="Gene3D" id="3.40.50.720">
    <property type="entry name" value="NAD(P)-binding Rossmann-like Domain"/>
    <property type="match status" value="1"/>
</dbReference>
<dbReference type="RefSeq" id="WP_307329686.1">
    <property type="nucleotide sequence ID" value="NZ_JAUSUG010000020.1"/>
</dbReference>
<evidence type="ECO:0000313" key="5">
    <source>
        <dbReference type="Proteomes" id="UP001230005"/>
    </source>
</evidence>
<dbReference type="CDD" id="cd05242">
    <property type="entry name" value="SDR_a8"/>
    <property type="match status" value="1"/>
</dbReference>